<protein>
    <submittedName>
        <fullName evidence="2">Uncharacterized protein</fullName>
    </submittedName>
</protein>
<gene>
    <name evidence="2" type="ORF">FYJ43_04360</name>
</gene>
<proteinExistence type="predicted"/>
<sequence length="127" mass="13929">MRRDITHAREWGVTPSQYWGGETPGWTPEDRAIIDALDAYEATCCPGCGRPLSEHEGTTAADYTGVAITCPSLEALDRDQAEQARRDGNRDATANPERSRRWVHGTRSEMTELAQMLNDAAQGGTHG</sequence>
<dbReference type="AlphaFoldDB" id="A0A7K0J5R6"/>
<feature type="compositionally biased region" description="Basic and acidic residues" evidence="1">
    <location>
        <begin position="78"/>
        <end position="90"/>
    </location>
</feature>
<evidence type="ECO:0000256" key="1">
    <source>
        <dbReference type="SAM" id="MobiDB-lite"/>
    </source>
</evidence>
<name>A0A7K0J5R6_9ACTN</name>
<evidence type="ECO:0000313" key="3">
    <source>
        <dbReference type="Proteomes" id="UP000466104"/>
    </source>
</evidence>
<dbReference type="Proteomes" id="UP000466104">
    <property type="component" value="Unassembled WGS sequence"/>
</dbReference>
<evidence type="ECO:0000313" key="2">
    <source>
        <dbReference type="EMBL" id="MSS45290.1"/>
    </source>
</evidence>
<organism evidence="2 3">
    <name type="scientific">Cutibacterium porci</name>
    <dbReference type="NCBI Taxonomy" id="2605781"/>
    <lineage>
        <taxon>Bacteria</taxon>
        <taxon>Bacillati</taxon>
        <taxon>Actinomycetota</taxon>
        <taxon>Actinomycetes</taxon>
        <taxon>Propionibacteriales</taxon>
        <taxon>Propionibacteriaceae</taxon>
        <taxon>Cutibacterium</taxon>
    </lineage>
</organism>
<feature type="region of interest" description="Disordered" evidence="1">
    <location>
        <begin position="78"/>
        <end position="108"/>
    </location>
</feature>
<keyword evidence="3" id="KW-1185">Reference proteome</keyword>
<dbReference type="EMBL" id="VUMG01000002">
    <property type="protein sequence ID" value="MSS45290.1"/>
    <property type="molecule type" value="Genomic_DNA"/>
</dbReference>
<dbReference type="RefSeq" id="WP_154562400.1">
    <property type="nucleotide sequence ID" value="NZ_VUMG01000002.1"/>
</dbReference>
<accession>A0A7K0J5R6</accession>
<reference evidence="2 3" key="1">
    <citation type="submission" date="2019-08" db="EMBL/GenBank/DDBJ databases">
        <title>In-depth cultivation of the pig gut microbiome towards novel bacterial diversity and tailored functional studies.</title>
        <authorList>
            <person name="Wylensek D."/>
            <person name="Hitch T.C.A."/>
            <person name="Clavel T."/>
        </authorList>
    </citation>
    <scope>NUCLEOTIDE SEQUENCE [LARGE SCALE GENOMIC DNA]</scope>
    <source>
        <strain evidence="2 3">WCA-380-WT-3A</strain>
    </source>
</reference>
<comment type="caution">
    <text evidence="2">The sequence shown here is derived from an EMBL/GenBank/DDBJ whole genome shotgun (WGS) entry which is preliminary data.</text>
</comment>